<dbReference type="InterPro" id="IPR016032">
    <property type="entry name" value="Sig_transdc_resp-reg_C-effctor"/>
</dbReference>
<evidence type="ECO:0000313" key="3">
    <source>
        <dbReference type="EMBL" id="MBD1426013.1"/>
    </source>
</evidence>
<evidence type="ECO:0000313" key="4">
    <source>
        <dbReference type="Proteomes" id="UP000606494"/>
    </source>
</evidence>
<evidence type="ECO:0000256" key="1">
    <source>
        <dbReference type="SAM" id="Coils"/>
    </source>
</evidence>
<dbReference type="Gene3D" id="1.10.10.10">
    <property type="entry name" value="Winged helix-like DNA-binding domain superfamily/Winged helix DNA-binding domain"/>
    <property type="match status" value="1"/>
</dbReference>
<keyword evidence="2" id="KW-1133">Transmembrane helix</keyword>
<comment type="caution">
    <text evidence="3">The sequence shown here is derived from an EMBL/GenBank/DDBJ whole genome shotgun (WGS) entry which is preliminary data.</text>
</comment>
<dbReference type="InterPro" id="IPR011990">
    <property type="entry name" value="TPR-like_helical_dom_sf"/>
</dbReference>
<dbReference type="Gene3D" id="1.25.40.10">
    <property type="entry name" value="Tetratricopeptide repeat domain"/>
    <property type="match status" value="1"/>
</dbReference>
<name>A0ABR7Y427_9SPHI</name>
<accession>A0ABR7Y427</accession>
<dbReference type="Proteomes" id="UP000606494">
    <property type="component" value="Unassembled WGS sequence"/>
</dbReference>
<feature type="transmembrane region" description="Helical" evidence="2">
    <location>
        <begin position="372"/>
        <end position="393"/>
    </location>
</feature>
<keyword evidence="4" id="KW-1185">Reference proteome</keyword>
<sequence length="591" mass="69518">MDGLLEQAYQARLKSNYGSNIRFLKKAESLSDAKYKPQEYAKLLMELSKHYLVVGHYDTAKVYSDRNRRLADSVRLPINRAYAYLTQATYFNYLNVGELAVENAQKAIEVLREHPFPALEARAYYILYGVYSTWNNLERCEKYAELVIDRAKQAEDYELLANAYSAKSVVMEFKYSQDQQTNYLDSIPKYLQQSMGVYHERPEAVAVRTYAIANINMANHFFRYREPKKEETRASIIHYAGEARRVYERFDRNYDVMANVNGLLAEVAAIEGNNQVAESYLMNSYIHLIEVKEPSYYNLTNVTQGLSDLYTRKGDFEKALYYQKKKEEFNQKIFDQAQMAQANKLEAQYENKRLIADIRDSEQRASNRRIQLYLLAGVCISLIVSLFLFRVSFKNKHKLQTERNLRLQQQKQDMEEQSKLQLQIQQQEQARLLSEQKLLGLQMEQLQRESMADALQIERKNRLLLQLKEKMKKLETEDNTGYIDRMIKEEMRLEERVEQSAREFKNIHPEFFQKLKEQSGDRLSSLELKHCAYIHLKLSTKEMAAAFHIEPKSVRVTKYRIKQKLNLDKEVDLDRYLQELSEPIGNSDNLS</sequence>
<proteinExistence type="predicted"/>
<feature type="coiled-coil region" evidence="1">
    <location>
        <begin position="457"/>
        <end position="503"/>
    </location>
</feature>
<dbReference type="EMBL" id="JACNYK010000002">
    <property type="protein sequence ID" value="MBD1426013.1"/>
    <property type="molecule type" value="Genomic_DNA"/>
</dbReference>
<reference evidence="3 4" key="1">
    <citation type="submission" date="2020-08" db="EMBL/GenBank/DDBJ databases">
        <title>Sphingobacterium sp. DN00404 isolated from aquaculture water.</title>
        <authorList>
            <person name="Zhang M."/>
        </authorList>
    </citation>
    <scope>NUCLEOTIDE SEQUENCE [LARGE SCALE GENOMIC DNA]</scope>
    <source>
        <strain evidence="3 4">KCTC 32294</strain>
    </source>
</reference>
<dbReference type="SUPFAM" id="SSF46894">
    <property type="entry name" value="C-terminal effector domain of the bipartite response regulators"/>
    <property type="match status" value="1"/>
</dbReference>
<dbReference type="SUPFAM" id="SSF48452">
    <property type="entry name" value="TPR-like"/>
    <property type="match status" value="1"/>
</dbReference>
<protein>
    <submittedName>
        <fullName evidence="3">Tetratricopeptide repeat protein</fullName>
    </submittedName>
</protein>
<dbReference type="RefSeq" id="WP_190309119.1">
    <property type="nucleotide sequence ID" value="NZ_JACNYK010000002.1"/>
</dbReference>
<gene>
    <name evidence="3" type="ORF">H8B17_10500</name>
</gene>
<evidence type="ECO:0000256" key="2">
    <source>
        <dbReference type="SAM" id="Phobius"/>
    </source>
</evidence>
<dbReference type="InterPro" id="IPR036388">
    <property type="entry name" value="WH-like_DNA-bd_sf"/>
</dbReference>
<keyword evidence="2" id="KW-0812">Transmembrane</keyword>
<organism evidence="3 4">
    <name type="scientific">Sphingobacterium arenae</name>
    <dbReference type="NCBI Taxonomy" id="1280598"/>
    <lineage>
        <taxon>Bacteria</taxon>
        <taxon>Pseudomonadati</taxon>
        <taxon>Bacteroidota</taxon>
        <taxon>Sphingobacteriia</taxon>
        <taxon>Sphingobacteriales</taxon>
        <taxon>Sphingobacteriaceae</taxon>
        <taxon>Sphingobacterium</taxon>
    </lineage>
</organism>
<keyword evidence="2" id="KW-0472">Membrane</keyword>
<keyword evidence="1" id="KW-0175">Coiled coil</keyword>